<feature type="coiled-coil region" evidence="5">
    <location>
        <begin position="291"/>
        <end position="318"/>
    </location>
</feature>
<proteinExistence type="predicted"/>
<evidence type="ECO:0000256" key="4">
    <source>
        <dbReference type="ARBA" id="ARBA00023136"/>
    </source>
</evidence>
<accession>A0A5C6CIB3</accession>
<keyword evidence="5" id="KW-0175">Coiled coil</keyword>
<evidence type="ECO:0000313" key="7">
    <source>
        <dbReference type="EMBL" id="TWU24022.1"/>
    </source>
</evidence>
<feature type="transmembrane region" description="Helical" evidence="6">
    <location>
        <begin position="12"/>
        <end position="39"/>
    </location>
</feature>
<feature type="transmembrane region" description="Helical" evidence="6">
    <location>
        <begin position="219"/>
        <end position="239"/>
    </location>
</feature>
<name>A0A5C6CIB3_9BACT</name>
<evidence type="ECO:0000313" key="8">
    <source>
        <dbReference type="Proteomes" id="UP000316304"/>
    </source>
</evidence>
<dbReference type="EMBL" id="SJPT01000003">
    <property type="protein sequence ID" value="TWU24022.1"/>
    <property type="molecule type" value="Genomic_DNA"/>
</dbReference>
<protein>
    <recommendedName>
        <fullName evidence="9">Potassium channel protein</fullName>
    </recommendedName>
</protein>
<feature type="transmembrane region" description="Helical" evidence="6">
    <location>
        <begin position="150"/>
        <end position="172"/>
    </location>
</feature>
<keyword evidence="3 6" id="KW-1133">Transmembrane helix</keyword>
<evidence type="ECO:0000256" key="5">
    <source>
        <dbReference type="SAM" id="Coils"/>
    </source>
</evidence>
<keyword evidence="2 6" id="KW-0812">Transmembrane</keyword>
<dbReference type="AlphaFoldDB" id="A0A5C6CIB3"/>
<organism evidence="7 8">
    <name type="scientific">Novipirellula galeiformis</name>
    <dbReference type="NCBI Taxonomy" id="2528004"/>
    <lineage>
        <taxon>Bacteria</taxon>
        <taxon>Pseudomonadati</taxon>
        <taxon>Planctomycetota</taxon>
        <taxon>Planctomycetia</taxon>
        <taxon>Pirellulales</taxon>
        <taxon>Pirellulaceae</taxon>
        <taxon>Novipirellula</taxon>
    </lineage>
</organism>
<evidence type="ECO:0000256" key="1">
    <source>
        <dbReference type="ARBA" id="ARBA00004141"/>
    </source>
</evidence>
<sequence>MPNRHQNFAHRIAAHAAPAMFWISLVFLVCQSVLVVLWVDVPNLEETLIRDPVTDEAVAFTLPPISRTEVAATLLMLLIWPIVITESIYHWLTRPWDTETRWTHFYSFVFCICPSLRMCARSFEMGNRIWLPTLGWRKADARLRRRLERYFSLPMIWIALLIMPVLLIELLLKNQVAQYDWLRFALHFSTGAIWFCFAAEFILMVSVAEKKIVYCKTHWLDLAIILLPLVSFLRSLQFLRATGITKMVRLSQINQVARMYRLRGTAIKAVRALVLLDILERILRPSPERSLVKLNAQLVELEKEAKAVRRKIAKLERDVPVEMCAEE</sequence>
<evidence type="ECO:0008006" key="9">
    <source>
        <dbReference type="Google" id="ProtNLM"/>
    </source>
</evidence>
<comment type="subcellular location">
    <subcellularLocation>
        <location evidence="1">Membrane</location>
        <topology evidence="1">Multi-pass membrane protein</topology>
    </subcellularLocation>
</comment>
<dbReference type="OrthoDB" id="210533at2"/>
<evidence type="ECO:0000256" key="3">
    <source>
        <dbReference type="ARBA" id="ARBA00022989"/>
    </source>
</evidence>
<dbReference type="Proteomes" id="UP000316304">
    <property type="component" value="Unassembled WGS sequence"/>
</dbReference>
<evidence type="ECO:0000256" key="6">
    <source>
        <dbReference type="SAM" id="Phobius"/>
    </source>
</evidence>
<keyword evidence="4 6" id="KW-0472">Membrane</keyword>
<dbReference type="Gene3D" id="1.20.120.350">
    <property type="entry name" value="Voltage-gated potassium channels. Chain C"/>
    <property type="match status" value="1"/>
</dbReference>
<feature type="transmembrane region" description="Helical" evidence="6">
    <location>
        <begin position="70"/>
        <end position="92"/>
    </location>
</feature>
<dbReference type="RefSeq" id="WP_146594288.1">
    <property type="nucleotide sequence ID" value="NZ_SJPT01000003.1"/>
</dbReference>
<comment type="caution">
    <text evidence="7">The sequence shown here is derived from an EMBL/GenBank/DDBJ whole genome shotgun (WGS) entry which is preliminary data.</text>
</comment>
<reference evidence="7 8" key="1">
    <citation type="submission" date="2019-02" db="EMBL/GenBank/DDBJ databases">
        <title>Deep-cultivation of Planctomycetes and their phenomic and genomic characterization uncovers novel biology.</title>
        <authorList>
            <person name="Wiegand S."/>
            <person name="Jogler M."/>
            <person name="Boedeker C."/>
            <person name="Pinto D."/>
            <person name="Vollmers J."/>
            <person name="Rivas-Marin E."/>
            <person name="Kohn T."/>
            <person name="Peeters S.H."/>
            <person name="Heuer A."/>
            <person name="Rast P."/>
            <person name="Oberbeckmann S."/>
            <person name="Bunk B."/>
            <person name="Jeske O."/>
            <person name="Meyerdierks A."/>
            <person name="Storesund J.E."/>
            <person name="Kallscheuer N."/>
            <person name="Luecker S."/>
            <person name="Lage O.M."/>
            <person name="Pohl T."/>
            <person name="Merkel B.J."/>
            <person name="Hornburger P."/>
            <person name="Mueller R.-W."/>
            <person name="Bruemmer F."/>
            <person name="Labrenz M."/>
            <person name="Spormann A.M."/>
            <person name="Op Den Camp H."/>
            <person name="Overmann J."/>
            <person name="Amann R."/>
            <person name="Jetten M.S.M."/>
            <person name="Mascher T."/>
            <person name="Medema M.H."/>
            <person name="Devos D.P."/>
            <person name="Kaster A.-K."/>
            <person name="Ovreas L."/>
            <person name="Rohde M."/>
            <person name="Galperin M.Y."/>
            <person name="Jogler C."/>
        </authorList>
    </citation>
    <scope>NUCLEOTIDE SEQUENCE [LARGE SCALE GENOMIC DNA]</scope>
    <source>
        <strain evidence="7 8">Pla52o</strain>
    </source>
</reference>
<evidence type="ECO:0000256" key="2">
    <source>
        <dbReference type="ARBA" id="ARBA00022692"/>
    </source>
</evidence>
<feature type="transmembrane region" description="Helical" evidence="6">
    <location>
        <begin position="184"/>
        <end position="207"/>
    </location>
</feature>
<dbReference type="GO" id="GO:0016020">
    <property type="term" value="C:membrane"/>
    <property type="evidence" value="ECO:0007669"/>
    <property type="project" value="UniProtKB-SubCell"/>
</dbReference>
<dbReference type="InterPro" id="IPR027359">
    <property type="entry name" value="Volt_channel_dom_sf"/>
</dbReference>
<gene>
    <name evidence="7" type="ORF">Pla52o_19450</name>
</gene>
<keyword evidence="8" id="KW-1185">Reference proteome</keyword>